<protein>
    <recommendedName>
        <fullName evidence="5">Ubiquitin-like protease family profile domain-containing protein</fullName>
    </recommendedName>
</protein>
<dbReference type="SUPFAM" id="SSF54001">
    <property type="entry name" value="Cysteine proteinases"/>
    <property type="match status" value="2"/>
</dbReference>
<name>A0A816HDC1_9BILA</name>
<dbReference type="Proteomes" id="UP000663834">
    <property type="component" value="Unassembled WGS sequence"/>
</dbReference>
<accession>A0A816HDC1</accession>
<dbReference type="GO" id="GO:0006508">
    <property type="term" value="P:proteolysis"/>
    <property type="evidence" value="ECO:0007669"/>
    <property type="project" value="UniProtKB-KW"/>
</dbReference>
<sequence length="588" mass="68689">MPKKYRNNSNDNVLSTEFFIQNYLNMFTYAYPQLVCYPSYFKYQLKSIIVSTEKQEDNNHYYTFAKYGEQFYRCDDSLIEPVDKALVFERKNLTTIAMYVREQNKNANFAATIGQILFETGKYNVISYGENSHVRMMFDAALEYISGNTKLLSWSYGAVYTCLQCKDGKLLFMIYSILLQNHVFGRDCILFSNDKHVSKSAEISLDDTLLQTKLAPKIRCRQHCEGYTFTRNANYSILEIPTFVFVTFTVDSAKNSTKSSTTDKSNESFHKQIYVTCDLTQSCFNYDLYCFIVVTKDDQTLLVKLISNNEYSVYNNDTKAYEPLLGYHFNDFIIASSTNIVLCYKTNDDLDLFPTFQPSTLDMRDWKEKNNLYSFILADAFNTYMSHRDKPFKVGPYELNPTDIFNLIEPKYELNDQLLNAHLYKTTTLTTGIVLFDSVSFLKYCLRGFRTTAEIIDTQWFNNDIVLVPIHNSRHWILFIIDIKKKTIVFLDSLPSNSSPYEKYKHYIVQLLRTHHFYSKKSSINFANWKVVSELHDWQQDDTTSCGIYCAFFARSYVTATKYPNINKTNIRNNRVQFALHLLEPTKS</sequence>
<comment type="similarity">
    <text evidence="1">Belongs to the peptidase C48 family.</text>
</comment>
<dbReference type="InterPro" id="IPR003653">
    <property type="entry name" value="Peptidase_C48_C"/>
</dbReference>
<dbReference type="InterPro" id="IPR038765">
    <property type="entry name" value="Papain-like_cys_pep_sf"/>
</dbReference>
<comment type="caution">
    <text evidence="6">The sequence shown here is derived from an EMBL/GenBank/DDBJ whole genome shotgun (WGS) entry which is preliminary data.</text>
</comment>
<keyword evidence="3" id="KW-0378">Hydrolase</keyword>
<dbReference type="EMBL" id="CAJNOW010021697">
    <property type="protein sequence ID" value="CAF1685099.1"/>
    <property type="molecule type" value="Genomic_DNA"/>
</dbReference>
<reference evidence="6" key="1">
    <citation type="submission" date="2021-02" db="EMBL/GenBank/DDBJ databases">
        <authorList>
            <person name="Nowell W R."/>
        </authorList>
    </citation>
    <scope>NUCLEOTIDE SEQUENCE</scope>
</reference>
<keyword evidence="4" id="KW-0788">Thiol protease</keyword>
<dbReference type="OrthoDB" id="9592245at2759"/>
<evidence type="ECO:0000313" key="7">
    <source>
        <dbReference type="Proteomes" id="UP000663834"/>
    </source>
</evidence>
<organism evidence="6 7">
    <name type="scientific">Rotaria magnacalcarata</name>
    <dbReference type="NCBI Taxonomy" id="392030"/>
    <lineage>
        <taxon>Eukaryota</taxon>
        <taxon>Metazoa</taxon>
        <taxon>Spiralia</taxon>
        <taxon>Gnathifera</taxon>
        <taxon>Rotifera</taxon>
        <taxon>Eurotatoria</taxon>
        <taxon>Bdelloidea</taxon>
        <taxon>Philodinida</taxon>
        <taxon>Philodinidae</taxon>
        <taxon>Rotaria</taxon>
    </lineage>
</organism>
<dbReference type="GO" id="GO:0016926">
    <property type="term" value="P:protein desumoylation"/>
    <property type="evidence" value="ECO:0007669"/>
    <property type="project" value="TreeGrafter"/>
</dbReference>
<dbReference type="GO" id="GO:0016929">
    <property type="term" value="F:deSUMOylase activity"/>
    <property type="evidence" value="ECO:0007669"/>
    <property type="project" value="TreeGrafter"/>
</dbReference>
<dbReference type="Gene3D" id="3.40.395.10">
    <property type="entry name" value="Adenoviral Proteinase, Chain A"/>
    <property type="match status" value="1"/>
</dbReference>
<evidence type="ECO:0000313" key="6">
    <source>
        <dbReference type="EMBL" id="CAF1685099.1"/>
    </source>
</evidence>
<dbReference type="PANTHER" id="PTHR12606:SF141">
    <property type="entry name" value="GH15225P-RELATED"/>
    <property type="match status" value="1"/>
</dbReference>
<dbReference type="PANTHER" id="PTHR12606">
    <property type="entry name" value="SENTRIN/SUMO-SPECIFIC PROTEASE"/>
    <property type="match status" value="1"/>
</dbReference>
<dbReference type="GO" id="GO:0005634">
    <property type="term" value="C:nucleus"/>
    <property type="evidence" value="ECO:0007669"/>
    <property type="project" value="TreeGrafter"/>
</dbReference>
<evidence type="ECO:0000256" key="3">
    <source>
        <dbReference type="ARBA" id="ARBA00022801"/>
    </source>
</evidence>
<feature type="domain" description="Ubiquitin-like protease family profile" evidence="5">
    <location>
        <begin position="397"/>
        <end position="557"/>
    </location>
</feature>
<proteinExistence type="inferred from homology"/>
<dbReference type="AlphaFoldDB" id="A0A816HDC1"/>
<dbReference type="PROSITE" id="PS50600">
    <property type="entry name" value="ULP_PROTEASE"/>
    <property type="match status" value="1"/>
</dbReference>
<dbReference type="Pfam" id="PF02902">
    <property type="entry name" value="Peptidase_C48"/>
    <property type="match status" value="1"/>
</dbReference>
<gene>
    <name evidence="6" type="ORF">KQP761_LOCUS38200</name>
</gene>
<evidence type="ECO:0000256" key="1">
    <source>
        <dbReference type="ARBA" id="ARBA00005234"/>
    </source>
</evidence>
<keyword evidence="2" id="KW-0645">Protease</keyword>
<evidence type="ECO:0000259" key="5">
    <source>
        <dbReference type="PROSITE" id="PS50600"/>
    </source>
</evidence>
<evidence type="ECO:0000256" key="4">
    <source>
        <dbReference type="ARBA" id="ARBA00022807"/>
    </source>
</evidence>
<evidence type="ECO:0000256" key="2">
    <source>
        <dbReference type="ARBA" id="ARBA00022670"/>
    </source>
</evidence>
<dbReference type="Gene3D" id="3.90.70.10">
    <property type="entry name" value="Cysteine proteinases"/>
    <property type="match status" value="1"/>
</dbReference>